<name>A0ABV0RRT9_9TELE</name>
<comment type="caution">
    <text evidence="2">The sequence shown here is derived from an EMBL/GenBank/DDBJ whole genome shotgun (WGS) entry which is preliminary data.</text>
</comment>
<dbReference type="Proteomes" id="UP001434883">
    <property type="component" value="Unassembled WGS sequence"/>
</dbReference>
<organism evidence="2 3">
    <name type="scientific">Xenoophorus captivus</name>
    <dbReference type="NCBI Taxonomy" id="1517983"/>
    <lineage>
        <taxon>Eukaryota</taxon>
        <taxon>Metazoa</taxon>
        <taxon>Chordata</taxon>
        <taxon>Craniata</taxon>
        <taxon>Vertebrata</taxon>
        <taxon>Euteleostomi</taxon>
        <taxon>Actinopterygii</taxon>
        <taxon>Neopterygii</taxon>
        <taxon>Teleostei</taxon>
        <taxon>Neoteleostei</taxon>
        <taxon>Acanthomorphata</taxon>
        <taxon>Ovalentaria</taxon>
        <taxon>Atherinomorphae</taxon>
        <taxon>Cyprinodontiformes</taxon>
        <taxon>Goodeidae</taxon>
        <taxon>Xenoophorus</taxon>
    </lineage>
</organism>
<sequence length="110" mass="13031">MRDELLDQIQSSDNFTEEDKTERAKTRSAPPEPLEPREDFNSSLDVLLTLEEMNKSIIRYLMTAQVFNHWKNFWDRTIKFGKTAWKKAVIIPVRRPGKIHLTHQITEPQH</sequence>
<reference evidence="2 3" key="1">
    <citation type="submission" date="2021-06" db="EMBL/GenBank/DDBJ databases">
        <authorList>
            <person name="Palmer J.M."/>
        </authorList>
    </citation>
    <scope>NUCLEOTIDE SEQUENCE [LARGE SCALE GENOMIC DNA]</scope>
    <source>
        <strain evidence="2 3">XC_2019</strain>
        <tissue evidence="2">Muscle</tissue>
    </source>
</reference>
<evidence type="ECO:0000313" key="3">
    <source>
        <dbReference type="Proteomes" id="UP001434883"/>
    </source>
</evidence>
<accession>A0ABV0RRT9</accession>
<evidence type="ECO:0000313" key="2">
    <source>
        <dbReference type="EMBL" id="MEQ2210387.1"/>
    </source>
</evidence>
<dbReference type="EMBL" id="JAHRIN010053079">
    <property type="protein sequence ID" value="MEQ2210387.1"/>
    <property type="molecule type" value="Genomic_DNA"/>
</dbReference>
<protein>
    <submittedName>
        <fullName evidence="2">Uncharacterized protein</fullName>
    </submittedName>
</protein>
<gene>
    <name evidence="2" type="ORF">XENOCAPTIV_012719</name>
</gene>
<keyword evidence="3" id="KW-1185">Reference proteome</keyword>
<proteinExistence type="predicted"/>
<feature type="region of interest" description="Disordered" evidence="1">
    <location>
        <begin position="1"/>
        <end position="40"/>
    </location>
</feature>
<evidence type="ECO:0000256" key="1">
    <source>
        <dbReference type="SAM" id="MobiDB-lite"/>
    </source>
</evidence>